<evidence type="ECO:0000313" key="2">
    <source>
        <dbReference type="EnsemblPlants" id="TraesCS2B02G048900.1.cds1"/>
    </source>
</evidence>
<dbReference type="Gramene" id="TraesWEE_scaffold_036015_01G000300.1">
    <property type="protein sequence ID" value="TraesWEE_scaffold_036015_01G000300.1"/>
    <property type="gene ID" value="TraesWEE_scaffold_036015_01G000300"/>
</dbReference>
<dbReference type="OrthoDB" id="595207at2759"/>
<dbReference type="RefSeq" id="XP_044318974.1">
    <property type="nucleotide sequence ID" value="XM_044463039.1"/>
</dbReference>
<gene>
    <name evidence="2" type="primary">LOC123040107</name>
</gene>
<dbReference type="AlphaFoldDB" id="A0A3B6C0E1"/>
<dbReference type="PANTHER" id="PTHR31896:SF72">
    <property type="entry name" value="GENOME ASSEMBLY, CHROMOSOME: II"/>
    <property type="match status" value="1"/>
</dbReference>
<accession>A0A3B6C0E1</accession>
<organism evidence="2">
    <name type="scientific">Triticum aestivum</name>
    <name type="common">Wheat</name>
    <dbReference type="NCBI Taxonomy" id="4565"/>
    <lineage>
        <taxon>Eukaryota</taxon>
        <taxon>Viridiplantae</taxon>
        <taxon>Streptophyta</taxon>
        <taxon>Embryophyta</taxon>
        <taxon>Tracheophyta</taxon>
        <taxon>Spermatophyta</taxon>
        <taxon>Magnoliopsida</taxon>
        <taxon>Liliopsida</taxon>
        <taxon>Poales</taxon>
        <taxon>Poaceae</taxon>
        <taxon>BOP clade</taxon>
        <taxon>Pooideae</taxon>
        <taxon>Triticodae</taxon>
        <taxon>Triticeae</taxon>
        <taxon>Triticinae</taxon>
        <taxon>Triticum</taxon>
    </lineage>
</organism>
<dbReference type="Gramene" id="TraesMAC2B03G00830880.1">
    <property type="protein sequence ID" value="TraesMAC2B03G00830880.1.CDS1"/>
    <property type="gene ID" value="TraesMAC2B03G00830880"/>
</dbReference>
<name>A0A3B6C0E1_WHEAT</name>
<dbReference type="Gramene" id="TraesSTA2B03G00833540.1">
    <property type="protein sequence ID" value="TraesSTA2B03G00833540.1.CDS1"/>
    <property type="gene ID" value="TraesSTA2B03G00833540"/>
</dbReference>
<dbReference type="PANTHER" id="PTHR31896">
    <property type="entry name" value="FAMILY REGULATORY PROTEIN, PUTATIVE (AFU_ORTHOLOGUE AFUA_3G14730)-RELATED"/>
    <property type="match status" value="1"/>
</dbReference>
<evidence type="ECO:0000313" key="3">
    <source>
        <dbReference type="Proteomes" id="UP000019116"/>
    </source>
</evidence>
<dbReference type="Gramene" id="TraesCS2B02G048900.1">
    <property type="protein sequence ID" value="TraesCS2B02G048900.1.cds1"/>
    <property type="gene ID" value="TraesCS2B02G048900"/>
</dbReference>
<dbReference type="Gramene" id="TraesRN2B0100100300.1">
    <property type="protein sequence ID" value="TraesRN2B0100100300.1"/>
    <property type="gene ID" value="TraesRN2B0100100300"/>
</dbReference>
<dbReference type="GeneID" id="123040107"/>
<sequence>MEGRGVQIVSRRMLKPDYQTSSLPGEPETVHLTPWDLRRITVDYIQKGVVLPKPPAGAHAVEHLASSFARAVGRFYPLAGRFTVAPGATDDDGAPSPRPSLTISLRCGDEGAEFVHAVAPGVAVADIAGPLHVIPRVVWSFFPLSGMLGADAIVDPGRPVLAAQVTELADGLVVAMSLNHGAADGTTFWDLFNAWSDISRSRAAANGDISTVAPPPKRWFLDGCTVPIPLPFARVEDIARRFEYPPVQECSLRFSSESVKKLKAKANAEMATGTATISSLQAVLAHLWRAMCRARGLAPDQETTCALPVGCRTRVKGMLQGYLGNAVTRVAGRSTVGEILGDGRLGWAAWLLNQAVAAVDEASVKDELAAWAANPGFKYLSEYGRFPPAAMVVTGSPRFDVYGNDFGWGRPVAVRSGAGNKVDGMVTVYEGGEGAGSMELEVCVARDALARLVADEELMDAVVGEGRRTDPQW</sequence>
<protein>
    <recommendedName>
        <fullName evidence="4">Acetyltransferase</fullName>
    </recommendedName>
</protein>
<dbReference type="Gramene" id="TraesARI2B03G00842780.1">
    <property type="protein sequence ID" value="TraesARI2B03G00842780.1.CDS1"/>
    <property type="gene ID" value="TraesARI2B03G00842780"/>
</dbReference>
<dbReference type="Gramene" id="TraesJUL2B03G00838060.1">
    <property type="protein sequence ID" value="TraesJUL2B03G00838060.1.CDS1"/>
    <property type="gene ID" value="TraesJUL2B03G00838060"/>
</dbReference>
<dbReference type="Gramene" id="TraesCS2B03G0102300.1">
    <property type="protein sequence ID" value="TraesCS2B03G0102300.1.CDS1"/>
    <property type="gene ID" value="TraesCS2B03G0102300"/>
</dbReference>
<dbReference type="Gramene" id="TraesNOR2B03G00843900.1">
    <property type="protein sequence ID" value="TraesNOR2B03G00843900.1.CDS1"/>
    <property type="gene ID" value="TraesNOR2B03G00843900"/>
</dbReference>
<dbReference type="InterPro" id="IPR051283">
    <property type="entry name" value="Sec_Metabolite_Acyltrans"/>
</dbReference>
<reference evidence="2" key="1">
    <citation type="submission" date="2018-08" db="EMBL/GenBank/DDBJ databases">
        <authorList>
            <person name="Rossello M."/>
        </authorList>
    </citation>
    <scope>NUCLEOTIDE SEQUENCE [LARGE SCALE GENOMIC DNA]</scope>
    <source>
        <strain evidence="2">cv. Chinese Spring</strain>
    </source>
</reference>
<dbReference type="Gramene" id="TraesLAC2B03G00829540.1">
    <property type="protein sequence ID" value="TraesLAC2B03G00829540.1.CDS1"/>
    <property type="gene ID" value="TraesLAC2B03G00829540"/>
</dbReference>
<evidence type="ECO:0000256" key="1">
    <source>
        <dbReference type="ARBA" id="ARBA00022679"/>
    </source>
</evidence>
<keyword evidence="1" id="KW-0808">Transferase</keyword>
<dbReference type="Gramene" id="TraesPARA_EIv1.0_0611800.1">
    <property type="protein sequence ID" value="TraesPARA_EIv1.0_0611800.1.CDS1"/>
    <property type="gene ID" value="TraesPARA_EIv1.0_0611800"/>
</dbReference>
<reference evidence="2" key="2">
    <citation type="submission" date="2018-10" db="UniProtKB">
        <authorList>
            <consortium name="EnsemblPlants"/>
        </authorList>
    </citation>
    <scope>IDENTIFICATION</scope>
</reference>
<dbReference type="Proteomes" id="UP000019116">
    <property type="component" value="Chromosome 2B"/>
</dbReference>
<dbReference type="Gramene" id="TraesKAR2B01G0023790.1">
    <property type="protein sequence ID" value="cds.TraesKAR2B01G0023790.1"/>
    <property type="gene ID" value="TraesKAR2B01G0023790"/>
</dbReference>
<dbReference type="Gene3D" id="3.30.559.10">
    <property type="entry name" value="Chloramphenicol acetyltransferase-like domain"/>
    <property type="match status" value="2"/>
</dbReference>
<dbReference type="Gramene" id="TraesCLE_scaffold_036084_01G000200.1">
    <property type="protein sequence ID" value="TraesCLE_scaffold_036084_01G000200.1"/>
    <property type="gene ID" value="TraesCLE_scaffold_036084_01G000200"/>
</dbReference>
<proteinExistence type="predicted"/>
<dbReference type="GO" id="GO:0005737">
    <property type="term" value="C:cytoplasm"/>
    <property type="evidence" value="ECO:0000318"/>
    <property type="project" value="GO_Central"/>
</dbReference>
<dbReference type="PaxDb" id="4565-Traes_2BS_F5283031D.1"/>
<dbReference type="Gramene" id="TraesROB_scaffold_045203_01G000200.1">
    <property type="protein sequence ID" value="TraesROB_scaffold_045203_01G000200.1"/>
    <property type="gene ID" value="TraesROB_scaffold_045203_01G000200"/>
</dbReference>
<dbReference type="OMA" id="ETHVISQ"/>
<dbReference type="EnsemblPlants" id="TraesCS2B02G048900.1">
    <property type="protein sequence ID" value="TraesCS2B02G048900.1.cds1"/>
    <property type="gene ID" value="TraesCS2B02G048900"/>
</dbReference>
<dbReference type="Gramene" id="TraesJAG2B03G00832970.1">
    <property type="protein sequence ID" value="TraesJAG2B03G00832970.1.CDS1"/>
    <property type="gene ID" value="TraesJAG2B03G00832970"/>
</dbReference>
<dbReference type="GO" id="GO:0016747">
    <property type="term" value="F:acyltransferase activity, transferring groups other than amino-acyl groups"/>
    <property type="evidence" value="ECO:0000318"/>
    <property type="project" value="GO_Central"/>
</dbReference>
<dbReference type="Gramene" id="TraesCAD_scaffold_041767_01G000300.1">
    <property type="protein sequence ID" value="TraesCAD_scaffold_041767_01G000300.1"/>
    <property type="gene ID" value="TraesCAD_scaffold_041767_01G000300"/>
</dbReference>
<dbReference type="Gramene" id="TraesLDM2B03G00835150.1">
    <property type="protein sequence ID" value="TraesLDM2B03G00835150.1.CDS1"/>
    <property type="gene ID" value="TraesLDM2B03G00835150"/>
</dbReference>
<dbReference type="STRING" id="4565.A0A3B6C0E1"/>
<keyword evidence="3" id="KW-1185">Reference proteome</keyword>
<evidence type="ECO:0008006" key="4">
    <source>
        <dbReference type="Google" id="ProtNLM"/>
    </source>
</evidence>
<dbReference type="SMR" id="A0A3B6C0E1"/>
<dbReference type="Pfam" id="PF02458">
    <property type="entry name" value="Transferase"/>
    <property type="match status" value="1"/>
</dbReference>
<dbReference type="InterPro" id="IPR023213">
    <property type="entry name" value="CAT-like_dom_sf"/>
</dbReference>